<comment type="caution">
    <text evidence="1">The sequence shown here is derived from an EMBL/GenBank/DDBJ whole genome shotgun (WGS) entry which is preliminary data.</text>
</comment>
<protein>
    <submittedName>
        <fullName evidence="1">Uncharacterized protein</fullName>
    </submittedName>
</protein>
<sequence>MRTSWYLGSDDLPHQAQRLHGIAAARLAVMLSSVTNCPNTFTAMDSVILGNAAQRGVSCNGAHQQSQHPAQSDEVSQAGMLIAMQRYEANGATPNGSQGLGARRHFGRATYFILRPRS</sequence>
<evidence type="ECO:0000313" key="1">
    <source>
        <dbReference type="EMBL" id="RKU47539.1"/>
    </source>
</evidence>
<dbReference type="AlphaFoldDB" id="A0A420YI08"/>
<keyword evidence="2" id="KW-1185">Reference proteome</keyword>
<reference evidence="1 2" key="1">
    <citation type="submission" date="2018-08" db="EMBL/GenBank/DDBJ databases">
        <title>Draft genome of the lignicolous fungus Coniochaeta pulveracea.</title>
        <authorList>
            <person name="Borstlap C.J."/>
            <person name="De Witt R.N."/>
            <person name="Botha A."/>
            <person name="Volschenk H."/>
        </authorList>
    </citation>
    <scope>NUCLEOTIDE SEQUENCE [LARGE SCALE GENOMIC DNA]</scope>
    <source>
        <strain evidence="1 2">CAB683</strain>
    </source>
</reference>
<evidence type="ECO:0000313" key="2">
    <source>
        <dbReference type="Proteomes" id="UP000275385"/>
    </source>
</evidence>
<dbReference type="EMBL" id="QVQW01000008">
    <property type="protein sequence ID" value="RKU47539.1"/>
    <property type="molecule type" value="Genomic_DNA"/>
</dbReference>
<name>A0A420YI08_9PEZI</name>
<organism evidence="1 2">
    <name type="scientific">Coniochaeta pulveracea</name>
    <dbReference type="NCBI Taxonomy" id="177199"/>
    <lineage>
        <taxon>Eukaryota</taxon>
        <taxon>Fungi</taxon>
        <taxon>Dikarya</taxon>
        <taxon>Ascomycota</taxon>
        <taxon>Pezizomycotina</taxon>
        <taxon>Sordariomycetes</taxon>
        <taxon>Sordariomycetidae</taxon>
        <taxon>Coniochaetales</taxon>
        <taxon>Coniochaetaceae</taxon>
        <taxon>Coniochaeta</taxon>
    </lineage>
</organism>
<proteinExistence type="predicted"/>
<gene>
    <name evidence="1" type="ORF">DL546_005858</name>
</gene>
<dbReference type="Proteomes" id="UP000275385">
    <property type="component" value="Unassembled WGS sequence"/>
</dbReference>
<accession>A0A420YI08</accession>